<name>A0AAD7I9L8_9AGAR</name>
<evidence type="ECO:0000313" key="1">
    <source>
        <dbReference type="EMBL" id="KAJ7738115.1"/>
    </source>
</evidence>
<comment type="caution">
    <text evidence="1">The sequence shown here is derived from an EMBL/GenBank/DDBJ whole genome shotgun (WGS) entry which is preliminary data.</text>
</comment>
<accession>A0AAD7I9L8</accession>
<evidence type="ECO:0000313" key="2">
    <source>
        <dbReference type="Proteomes" id="UP001215598"/>
    </source>
</evidence>
<protein>
    <submittedName>
        <fullName evidence="1">Uncharacterized protein</fullName>
    </submittedName>
</protein>
<organism evidence="1 2">
    <name type="scientific">Mycena metata</name>
    <dbReference type="NCBI Taxonomy" id="1033252"/>
    <lineage>
        <taxon>Eukaryota</taxon>
        <taxon>Fungi</taxon>
        <taxon>Dikarya</taxon>
        <taxon>Basidiomycota</taxon>
        <taxon>Agaricomycotina</taxon>
        <taxon>Agaricomycetes</taxon>
        <taxon>Agaricomycetidae</taxon>
        <taxon>Agaricales</taxon>
        <taxon>Marasmiineae</taxon>
        <taxon>Mycenaceae</taxon>
        <taxon>Mycena</taxon>
    </lineage>
</organism>
<sequence length="157" mass="18153">MPLAEVEQQRARKLVTKAARRLLAQELAEHSKIKRPNKHTDRVAWNNHFEREITLKYDLLECASTVRSVVTDSGLVEYLERVGDITVLNVRIADWTKDLMCAEGLLIAAAVENLVYRNFEAECMAHILSKYYFWVETGFLVRIFMLFGNGCNFSWVL</sequence>
<keyword evidence="2" id="KW-1185">Reference proteome</keyword>
<dbReference type="AlphaFoldDB" id="A0AAD7I9L8"/>
<dbReference type="EMBL" id="JARKIB010000113">
    <property type="protein sequence ID" value="KAJ7738115.1"/>
    <property type="molecule type" value="Genomic_DNA"/>
</dbReference>
<reference evidence="1" key="1">
    <citation type="submission" date="2023-03" db="EMBL/GenBank/DDBJ databases">
        <title>Massive genome expansion in bonnet fungi (Mycena s.s.) driven by repeated elements and novel gene families across ecological guilds.</title>
        <authorList>
            <consortium name="Lawrence Berkeley National Laboratory"/>
            <person name="Harder C.B."/>
            <person name="Miyauchi S."/>
            <person name="Viragh M."/>
            <person name="Kuo A."/>
            <person name="Thoen E."/>
            <person name="Andreopoulos B."/>
            <person name="Lu D."/>
            <person name="Skrede I."/>
            <person name="Drula E."/>
            <person name="Henrissat B."/>
            <person name="Morin E."/>
            <person name="Kohler A."/>
            <person name="Barry K."/>
            <person name="LaButti K."/>
            <person name="Morin E."/>
            <person name="Salamov A."/>
            <person name="Lipzen A."/>
            <person name="Mereny Z."/>
            <person name="Hegedus B."/>
            <person name="Baldrian P."/>
            <person name="Stursova M."/>
            <person name="Weitz H."/>
            <person name="Taylor A."/>
            <person name="Grigoriev I.V."/>
            <person name="Nagy L.G."/>
            <person name="Martin F."/>
            <person name="Kauserud H."/>
        </authorList>
    </citation>
    <scope>NUCLEOTIDE SEQUENCE</scope>
    <source>
        <strain evidence="1">CBHHK182m</strain>
    </source>
</reference>
<gene>
    <name evidence="1" type="ORF">B0H16DRAFT_1465874</name>
</gene>
<dbReference type="Proteomes" id="UP001215598">
    <property type="component" value="Unassembled WGS sequence"/>
</dbReference>
<proteinExistence type="predicted"/>